<dbReference type="Proteomes" id="UP001337655">
    <property type="component" value="Unassembled WGS sequence"/>
</dbReference>
<comment type="caution">
    <text evidence="2">The sequence shown here is derived from an EMBL/GenBank/DDBJ whole genome shotgun (WGS) entry which is preliminary data.</text>
</comment>
<gene>
    <name evidence="2" type="ORF">LTR77_006690</name>
</gene>
<dbReference type="RefSeq" id="XP_064657732.1">
    <property type="nucleotide sequence ID" value="XM_064803931.1"/>
</dbReference>
<organism evidence="2 3">
    <name type="scientific">Saxophila tyrrhenica</name>
    <dbReference type="NCBI Taxonomy" id="1690608"/>
    <lineage>
        <taxon>Eukaryota</taxon>
        <taxon>Fungi</taxon>
        <taxon>Dikarya</taxon>
        <taxon>Ascomycota</taxon>
        <taxon>Pezizomycotina</taxon>
        <taxon>Dothideomycetes</taxon>
        <taxon>Dothideomycetidae</taxon>
        <taxon>Mycosphaerellales</taxon>
        <taxon>Extremaceae</taxon>
        <taxon>Saxophila</taxon>
    </lineage>
</organism>
<evidence type="ECO:0000256" key="1">
    <source>
        <dbReference type="SAM" id="MobiDB-lite"/>
    </source>
</evidence>
<accession>A0AAV9P5N3</accession>
<evidence type="ECO:0000313" key="2">
    <source>
        <dbReference type="EMBL" id="KAK5168122.1"/>
    </source>
</evidence>
<dbReference type="EMBL" id="JAVRRT010000010">
    <property type="protein sequence ID" value="KAK5168122.1"/>
    <property type="molecule type" value="Genomic_DNA"/>
</dbReference>
<dbReference type="AlphaFoldDB" id="A0AAV9P5N3"/>
<proteinExistence type="predicted"/>
<feature type="compositionally biased region" description="Low complexity" evidence="1">
    <location>
        <begin position="92"/>
        <end position="105"/>
    </location>
</feature>
<protein>
    <submittedName>
        <fullName evidence="2">Uncharacterized protein</fullName>
    </submittedName>
</protein>
<name>A0AAV9P5N3_9PEZI</name>
<evidence type="ECO:0000313" key="3">
    <source>
        <dbReference type="Proteomes" id="UP001337655"/>
    </source>
</evidence>
<dbReference type="GeneID" id="89928030"/>
<sequence length="132" mass="15475">MSRQPQQPFPYGNTYPEGYTQQQVYNYQYPQQSPVYAQHPQQQQQRLYTQPAVAYQQQYFGQPQYYYQTTGQLGLSASDMQQENTYDDLESYYEQNEAQQQQYDQGSTSPSLPADARRPGTPHPDVSRMAEY</sequence>
<feature type="region of interest" description="Disordered" evidence="1">
    <location>
        <begin position="78"/>
        <end position="132"/>
    </location>
</feature>
<reference evidence="2 3" key="1">
    <citation type="submission" date="2023-08" db="EMBL/GenBank/DDBJ databases">
        <title>Black Yeasts Isolated from many extreme environments.</title>
        <authorList>
            <person name="Coleine C."/>
            <person name="Stajich J.E."/>
            <person name="Selbmann L."/>
        </authorList>
    </citation>
    <scope>NUCLEOTIDE SEQUENCE [LARGE SCALE GENOMIC DNA]</scope>
    <source>
        <strain evidence="2 3">CCFEE 5935</strain>
    </source>
</reference>
<keyword evidence="3" id="KW-1185">Reference proteome</keyword>